<reference evidence="7 8" key="1">
    <citation type="journal article" date="2015" name="Int. J. Syst. Evol. Microbiol.">
        <title>Halomonas salicampi sp. nov., a halotolerant and alkalitolerant bacterium isolated from a saltern soil.</title>
        <authorList>
            <person name="Lee J.C."/>
            <person name="Kim Y.S."/>
            <person name="Yun B.S."/>
            <person name="Whang K.S."/>
        </authorList>
    </citation>
    <scope>NUCLEOTIDE SEQUENCE [LARGE SCALE GENOMIC DNA]</scope>
    <source>
        <strain evidence="7 8">BH103</strain>
    </source>
</reference>
<feature type="domain" description="Cytochrome c" evidence="6">
    <location>
        <begin position="35"/>
        <end position="113"/>
    </location>
</feature>
<evidence type="ECO:0000256" key="4">
    <source>
        <dbReference type="PROSITE-ProRule" id="PRU00433"/>
    </source>
</evidence>
<evidence type="ECO:0000259" key="6">
    <source>
        <dbReference type="PROSITE" id="PS51007"/>
    </source>
</evidence>
<evidence type="ECO:0000256" key="2">
    <source>
        <dbReference type="ARBA" id="ARBA00022723"/>
    </source>
</evidence>
<dbReference type="EMBL" id="JACCDF010000015">
    <property type="protein sequence ID" value="NYS62110.1"/>
    <property type="molecule type" value="Genomic_DNA"/>
</dbReference>
<gene>
    <name evidence="7" type="ORF">HZS81_15230</name>
</gene>
<keyword evidence="8" id="KW-1185">Reference proteome</keyword>
<dbReference type="PROSITE" id="PS51007">
    <property type="entry name" value="CYTC"/>
    <property type="match status" value="1"/>
</dbReference>
<comment type="caution">
    <text evidence="7">The sequence shown here is derived from an EMBL/GenBank/DDBJ whole genome shotgun (WGS) entry which is preliminary data.</text>
</comment>
<keyword evidence="3 4" id="KW-0408">Iron</keyword>
<protein>
    <submittedName>
        <fullName evidence="7">Cytochrome c</fullName>
    </submittedName>
</protein>
<keyword evidence="1 4" id="KW-0349">Heme</keyword>
<keyword evidence="5" id="KW-0732">Signal</keyword>
<accession>A0A7Z0RWD1</accession>
<evidence type="ECO:0000256" key="3">
    <source>
        <dbReference type="ARBA" id="ARBA00023004"/>
    </source>
</evidence>
<feature type="chain" id="PRO_5031383778" evidence="5">
    <location>
        <begin position="34"/>
        <end position="122"/>
    </location>
</feature>
<dbReference type="Proteomes" id="UP000586119">
    <property type="component" value="Unassembled WGS sequence"/>
</dbReference>
<proteinExistence type="predicted"/>
<evidence type="ECO:0000256" key="5">
    <source>
        <dbReference type="SAM" id="SignalP"/>
    </source>
</evidence>
<sequence length="122" mass="13095">MHNTTIEKSTLGQRLAALSLAALSTVLATATLAADRAREPAEVYRQVCAHCHNLDKAVGPQITMPFPEAAWEARGDYIHTTVREGRAAMPSLRNAKISDTELEGLIDALLRGELADTAAGKE</sequence>
<dbReference type="GO" id="GO:0046872">
    <property type="term" value="F:metal ion binding"/>
    <property type="evidence" value="ECO:0007669"/>
    <property type="project" value="UniProtKB-KW"/>
</dbReference>
<dbReference type="Gene3D" id="1.10.760.10">
    <property type="entry name" value="Cytochrome c-like domain"/>
    <property type="match status" value="1"/>
</dbReference>
<feature type="signal peptide" evidence="5">
    <location>
        <begin position="1"/>
        <end position="33"/>
    </location>
</feature>
<name>A0A7Z0RWD1_9GAMM</name>
<dbReference type="SUPFAM" id="SSF46626">
    <property type="entry name" value="Cytochrome c"/>
    <property type="match status" value="1"/>
</dbReference>
<dbReference type="AlphaFoldDB" id="A0A7Z0RWD1"/>
<evidence type="ECO:0000256" key="1">
    <source>
        <dbReference type="ARBA" id="ARBA00022617"/>
    </source>
</evidence>
<dbReference type="GO" id="GO:0020037">
    <property type="term" value="F:heme binding"/>
    <property type="evidence" value="ECO:0007669"/>
    <property type="project" value="InterPro"/>
</dbReference>
<dbReference type="Pfam" id="PF13442">
    <property type="entry name" value="Cytochrome_CBB3"/>
    <property type="match status" value="1"/>
</dbReference>
<dbReference type="InterPro" id="IPR036909">
    <property type="entry name" value="Cyt_c-like_dom_sf"/>
</dbReference>
<evidence type="ECO:0000313" key="8">
    <source>
        <dbReference type="Proteomes" id="UP000586119"/>
    </source>
</evidence>
<dbReference type="InterPro" id="IPR009056">
    <property type="entry name" value="Cyt_c-like_dom"/>
</dbReference>
<dbReference type="GO" id="GO:0009055">
    <property type="term" value="F:electron transfer activity"/>
    <property type="evidence" value="ECO:0007669"/>
    <property type="project" value="InterPro"/>
</dbReference>
<keyword evidence="2 4" id="KW-0479">Metal-binding</keyword>
<dbReference type="RefSeq" id="WP_179931373.1">
    <property type="nucleotide sequence ID" value="NZ_JACCDF010000015.1"/>
</dbReference>
<organism evidence="7 8">
    <name type="scientific">Vreelandella salicampi</name>
    <dbReference type="NCBI Taxonomy" id="1449798"/>
    <lineage>
        <taxon>Bacteria</taxon>
        <taxon>Pseudomonadati</taxon>
        <taxon>Pseudomonadota</taxon>
        <taxon>Gammaproteobacteria</taxon>
        <taxon>Oceanospirillales</taxon>
        <taxon>Halomonadaceae</taxon>
        <taxon>Vreelandella</taxon>
    </lineage>
</organism>
<evidence type="ECO:0000313" key="7">
    <source>
        <dbReference type="EMBL" id="NYS62110.1"/>
    </source>
</evidence>